<reference evidence="1" key="1">
    <citation type="journal article" date="2021" name="bioRxiv">
        <title>Whole Genome Assembly and Annotation of Northern Wild Rice, Zizania palustris L., Supports a Whole Genome Duplication in the Zizania Genus.</title>
        <authorList>
            <person name="Haas M."/>
            <person name="Kono T."/>
            <person name="Macchietto M."/>
            <person name="Millas R."/>
            <person name="McGilp L."/>
            <person name="Shao M."/>
            <person name="Duquette J."/>
            <person name="Hirsch C.N."/>
            <person name="Kimball J."/>
        </authorList>
    </citation>
    <scope>NUCLEOTIDE SEQUENCE</scope>
    <source>
        <tissue evidence="1">Fresh leaf tissue</tissue>
    </source>
</reference>
<dbReference type="Proteomes" id="UP000729402">
    <property type="component" value="Unassembled WGS sequence"/>
</dbReference>
<sequence>MPITTAHLLFMSSAGSRRLRVTNTATRLHASALVVFSKAKVTRLNARRVQMAGTATTLVHVESKQTAVPTRVTAHGAGRTLPIVMPSGAPLTAAALQRRFRAVL</sequence>
<dbReference type="EMBL" id="JAAALK010000285">
    <property type="protein sequence ID" value="KAG8065586.1"/>
    <property type="molecule type" value="Genomic_DNA"/>
</dbReference>
<reference evidence="1" key="2">
    <citation type="submission" date="2021-02" db="EMBL/GenBank/DDBJ databases">
        <authorList>
            <person name="Kimball J.A."/>
            <person name="Haas M.W."/>
            <person name="Macchietto M."/>
            <person name="Kono T."/>
            <person name="Duquette J."/>
            <person name="Shao M."/>
        </authorList>
    </citation>
    <scope>NUCLEOTIDE SEQUENCE</scope>
    <source>
        <tissue evidence="1">Fresh leaf tissue</tissue>
    </source>
</reference>
<proteinExistence type="predicted"/>
<name>A0A8J5T116_ZIZPA</name>
<accession>A0A8J5T116</accession>
<evidence type="ECO:0000313" key="1">
    <source>
        <dbReference type="EMBL" id="KAG8065586.1"/>
    </source>
</evidence>
<evidence type="ECO:0000313" key="2">
    <source>
        <dbReference type="Proteomes" id="UP000729402"/>
    </source>
</evidence>
<keyword evidence="2" id="KW-1185">Reference proteome</keyword>
<dbReference type="AlphaFoldDB" id="A0A8J5T116"/>
<comment type="caution">
    <text evidence="1">The sequence shown here is derived from an EMBL/GenBank/DDBJ whole genome shotgun (WGS) entry which is preliminary data.</text>
</comment>
<gene>
    <name evidence="1" type="ORF">GUJ93_ZPchr0004g40151</name>
</gene>
<organism evidence="1 2">
    <name type="scientific">Zizania palustris</name>
    <name type="common">Northern wild rice</name>
    <dbReference type="NCBI Taxonomy" id="103762"/>
    <lineage>
        <taxon>Eukaryota</taxon>
        <taxon>Viridiplantae</taxon>
        <taxon>Streptophyta</taxon>
        <taxon>Embryophyta</taxon>
        <taxon>Tracheophyta</taxon>
        <taxon>Spermatophyta</taxon>
        <taxon>Magnoliopsida</taxon>
        <taxon>Liliopsida</taxon>
        <taxon>Poales</taxon>
        <taxon>Poaceae</taxon>
        <taxon>BOP clade</taxon>
        <taxon>Oryzoideae</taxon>
        <taxon>Oryzeae</taxon>
        <taxon>Zizaniinae</taxon>
        <taxon>Zizania</taxon>
    </lineage>
</organism>
<protein>
    <submittedName>
        <fullName evidence="1">Uncharacterized protein</fullName>
    </submittedName>
</protein>